<evidence type="ECO:0000313" key="1">
    <source>
        <dbReference type="EMBL" id="TSJ39052.1"/>
    </source>
</evidence>
<dbReference type="RefSeq" id="WP_144334591.1">
    <property type="nucleotide sequence ID" value="NZ_VLPL01000012.1"/>
</dbReference>
<protein>
    <submittedName>
        <fullName evidence="1">DUF2461 domain-containing protein</fullName>
    </submittedName>
</protein>
<name>A0A556MGT5_9FLAO</name>
<evidence type="ECO:0000313" key="2">
    <source>
        <dbReference type="Proteomes" id="UP000316008"/>
    </source>
</evidence>
<dbReference type="InterPro" id="IPR012808">
    <property type="entry name" value="CHP02453"/>
</dbReference>
<organism evidence="1 2">
    <name type="scientific">Fluviicola chungangensis</name>
    <dbReference type="NCBI Taxonomy" id="2597671"/>
    <lineage>
        <taxon>Bacteria</taxon>
        <taxon>Pseudomonadati</taxon>
        <taxon>Bacteroidota</taxon>
        <taxon>Flavobacteriia</taxon>
        <taxon>Flavobacteriales</taxon>
        <taxon>Crocinitomicaceae</taxon>
        <taxon>Fluviicola</taxon>
    </lineage>
</organism>
<dbReference type="InterPro" id="IPR015996">
    <property type="entry name" value="UCP028451"/>
</dbReference>
<dbReference type="PANTHER" id="PTHR36452">
    <property type="entry name" value="CHROMOSOME 12, WHOLE GENOME SHOTGUN SEQUENCE"/>
    <property type="match status" value="1"/>
</dbReference>
<gene>
    <name evidence="1" type="ORF">FO442_17925</name>
</gene>
<dbReference type="Proteomes" id="UP000316008">
    <property type="component" value="Unassembled WGS sequence"/>
</dbReference>
<dbReference type="OrthoDB" id="9794241at2"/>
<keyword evidence="2" id="KW-1185">Reference proteome</keyword>
<dbReference type="AlphaFoldDB" id="A0A556MGT5"/>
<dbReference type="Pfam" id="PF09365">
    <property type="entry name" value="DUF2461"/>
    <property type="match status" value="1"/>
</dbReference>
<dbReference type="PANTHER" id="PTHR36452:SF1">
    <property type="entry name" value="DUF2461 DOMAIN-CONTAINING PROTEIN"/>
    <property type="match status" value="1"/>
</dbReference>
<comment type="caution">
    <text evidence="1">The sequence shown here is derived from an EMBL/GenBank/DDBJ whole genome shotgun (WGS) entry which is preliminary data.</text>
</comment>
<dbReference type="PIRSF" id="PIRSF028451">
    <property type="entry name" value="UCP028451"/>
    <property type="match status" value="1"/>
</dbReference>
<dbReference type="NCBIfam" id="TIGR02453">
    <property type="entry name" value="TIGR02453 family protein"/>
    <property type="match status" value="1"/>
</dbReference>
<reference evidence="1 2" key="1">
    <citation type="submission" date="2019-07" db="EMBL/GenBank/DDBJ databases">
        <authorList>
            <person name="Huq M.A."/>
        </authorList>
    </citation>
    <scope>NUCLEOTIDE SEQUENCE [LARGE SCALE GENOMIC DNA]</scope>
    <source>
        <strain evidence="1 2">MAH-3</strain>
    </source>
</reference>
<accession>A0A556MGT5</accession>
<proteinExistence type="predicted"/>
<sequence>MAYFTKDYLDFFIELAANNNKDWFDLNRKRYEYSVKKPFADFVQLFIDHLAKSHPSFKDLKASECIFRINRDIRFSKDKTPYKLMCSAVVAPNGKKSKSIHGVYFEFGPEEVRVYGGVYEIEKEDLFLVREGIAHNPEEFNALITDKEFVNVFGEVRGERNKIAPKEFKEEAEKQPYILNKQWYFFTKFDAELILQDHLMETLDHCFQVGLPLETFFNKFIQRP</sequence>
<dbReference type="EMBL" id="VLPL01000012">
    <property type="protein sequence ID" value="TSJ39052.1"/>
    <property type="molecule type" value="Genomic_DNA"/>
</dbReference>